<reference evidence="3" key="1">
    <citation type="journal article" date="2020" name="Stud. Mycol.">
        <title>101 Dothideomycetes genomes: a test case for predicting lifestyles and emergence of pathogens.</title>
        <authorList>
            <person name="Haridas S."/>
            <person name="Albert R."/>
            <person name="Binder M."/>
            <person name="Bloem J."/>
            <person name="Labutti K."/>
            <person name="Salamov A."/>
            <person name="Andreopoulos B."/>
            <person name="Baker S."/>
            <person name="Barry K."/>
            <person name="Bills G."/>
            <person name="Bluhm B."/>
            <person name="Cannon C."/>
            <person name="Castanera R."/>
            <person name="Culley D."/>
            <person name="Daum C."/>
            <person name="Ezra D."/>
            <person name="Gonzalez J."/>
            <person name="Henrissat B."/>
            <person name="Kuo A."/>
            <person name="Liang C."/>
            <person name="Lipzen A."/>
            <person name="Lutzoni F."/>
            <person name="Magnuson J."/>
            <person name="Mondo S."/>
            <person name="Nolan M."/>
            <person name="Ohm R."/>
            <person name="Pangilinan J."/>
            <person name="Park H.-J."/>
            <person name="Ramirez L."/>
            <person name="Alfaro M."/>
            <person name="Sun H."/>
            <person name="Tritt A."/>
            <person name="Yoshinaga Y."/>
            <person name="Zwiers L.-H."/>
            <person name="Turgeon B."/>
            <person name="Goodwin S."/>
            <person name="Spatafora J."/>
            <person name="Crous P."/>
            <person name="Grigoriev I."/>
        </authorList>
    </citation>
    <scope>NUCLEOTIDE SEQUENCE</scope>
    <source>
        <strain evidence="3">CBS 113818</strain>
    </source>
</reference>
<organism evidence="3 4">
    <name type="scientific">Ophiobolus disseminans</name>
    <dbReference type="NCBI Taxonomy" id="1469910"/>
    <lineage>
        <taxon>Eukaryota</taxon>
        <taxon>Fungi</taxon>
        <taxon>Dikarya</taxon>
        <taxon>Ascomycota</taxon>
        <taxon>Pezizomycotina</taxon>
        <taxon>Dothideomycetes</taxon>
        <taxon>Pleosporomycetidae</taxon>
        <taxon>Pleosporales</taxon>
        <taxon>Pleosporineae</taxon>
        <taxon>Phaeosphaeriaceae</taxon>
        <taxon>Ophiobolus</taxon>
    </lineage>
</organism>
<keyword evidence="2" id="KW-0472">Membrane</keyword>
<evidence type="ECO:0000256" key="2">
    <source>
        <dbReference type="SAM" id="Phobius"/>
    </source>
</evidence>
<feature type="region of interest" description="Disordered" evidence="1">
    <location>
        <begin position="174"/>
        <end position="235"/>
    </location>
</feature>
<gene>
    <name evidence="3" type="ORF">CC86DRAFT_457545</name>
</gene>
<keyword evidence="4" id="KW-1185">Reference proteome</keyword>
<dbReference type="Proteomes" id="UP000799424">
    <property type="component" value="Unassembled WGS sequence"/>
</dbReference>
<dbReference type="EMBL" id="MU006231">
    <property type="protein sequence ID" value="KAF2823962.1"/>
    <property type="molecule type" value="Genomic_DNA"/>
</dbReference>
<feature type="compositionally biased region" description="Basic and acidic residues" evidence="1">
    <location>
        <begin position="176"/>
        <end position="185"/>
    </location>
</feature>
<evidence type="ECO:0000313" key="3">
    <source>
        <dbReference type="EMBL" id="KAF2823962.1"/>
    </source>
</evidence>
<evidence type="ECO:0000256" key="1">
    <source>
        <dbReference type="SAM" id="MobiDB-lite"/>
    </source>
</evidence>
<dbReference type="Pfam" id="PF16015">
    <property type="entry name" value="Promethin"/>
    <property type="match status" value="1"/>
</dbReference>
<protein>
    <submittedName>
        <fullName evidence="3">Uncharacterized protein</fullName>
    </submittedName>
</protein>
<feature type="transmembrane region" description="Helical" evidence="2">
    <location>
        <begin position="121"/>
        <end position="141"/>
    </location>
</feature>
<accession>A0A6A6ZSB5</accession>
<keyword evidence="2" id="KW-0812">Transmembrane</keyword>
<proteinExistence type="predicted"/>
<evidence type="ECO:0000313" key="4">
    <source>
        <dbReference type="Proteomes" id="UP000799424"/>
    </source>
</evidence>
<feature type="transmembrane region" description="Helical" evidence="2">
    <location>
        <begin position="93"/>
        <end position="115"/>
    </location>
</feature>
<keyword evidence="2" id="KW-1133">Transmembrane helix</keyword>
<dbReference type="OrthoDB" id="3928876at2759"/>
<feature type="transmembrane region" description="Helical" evidence="2">
    <location>
        <begin position="60"/>
        <end position="81"/>
    </location>
</feature>
<sequence>MSALIGHAQHAAGNVSNQLQRTASSVGNQLQTTSDRLVPPKQREQILKDLHVFANRNPKLATFLAIQATLTAIPLILFILFATSTLLVSLSTCLLLAVTTAFIYTFFAVGIALFFLVPTLFIASVAATCAFLWGLVIYVILRRFNEGEEPAKKGTRVGDKLHGLTGGRLEWMSEGQTEHPKKLDQTQDASHTNGDKGYQGGGNSARHGGDGHTNGNGEWEAKWSQGTQQKQKEFAKNLGIEVESVVHGE</sequence>
<name>A0A6A6ZSB5_9PLEO</name>
<dbReference type="AlphaFoldDB" id="A0A6A6ZSB5"/>